<dbReference type="EMBL" id="CAAKMV010000151">
    <property type="protein sequence ID" value="VIO61129.1"/>
    <property type="molecule type" value="Genomic_DNA"/>
</dbReference>
<reference evidence="1" key="1">
    <citation type="submission" date="2019-04" db="EMBL/GenBank/DDBJ databases">
        <authorList>
            <person name="Melise S."/>
            <person name="Noan J."/>
            <person name="Okalmin O."/>
        </authorList>
    </citation>
    <scope>NUCLEOTIDE SEQUENCE</scope>
    <source>
        <strain evidence="1">FN9</strain>
    </source>
</reference>
<sequence>MVYLWMLSHKRFTELWHPCYEDSCVVAIQSFFEELPKRSPGTGRRESLLQFFGAALRLDEQRGTSLNILAESLTSDGSSLAQILNRYERRIIDGTSLLVLANRGTTPKFTGAIENVTYGINYSQAQSWLSKSKANVDQFHQCVCNVKSLPSDAVKITYYAELVHRGFFLTGARAWYGSP</sequence>
<gene>
    <name evidence="1" type="ORF">FUG_LOCUS428785</name>
</gene>
<proteinExistence type="predicted"/>
<name>A0A4E9EEA8_GIBZA</name>
<dbReference type="AlphaFoldDB" id="A0A4E9EEA8"/>
<organism evidence="1">
    <name type="scientific">Gibberella zeae</name>
    <name type="common">Wheat head blight fungus</name>
    <name type="synonym">Fusarium graminearum</name>
    <dbReference type="NCBI Taxonomy" id="5518"/>
    <lineage>
        <taxon>Eukaryota</taxon>
        <taxon>Fungi</taxon>
        <taxon>Dikarya</taxon>
        <taxon>Ascomycota</taxon>
        <taxon>Pezizomycotina</taxon>
        <taxon>Sordariomycetes</taxon>
        <taxon>Hypocreomycetidae</taxon>
        <taxon>Hypocreales</taxon>
        <taxon>Nectriaceae</taxon>
        <taxon>Fusarium</taxon>
    </lineage>
</organism>
<protein>
    <submittedName>
        <fullName evidence="1">Uncharacterized protein</fullName>
    </submittedName>
</protein>
<accession>A0A4E9EEA8</accession>
<evidence type="ECO:0000313" key="1">
    <source>
        <dbReference type="EMBL" id="VIO61129.1"/>
    </source>
</evidence>